<keyword evidence="2" id="KW-0378">Hydrolase</keyword>
<proteinExistence type="predicted"/>
<dbReference type="GO" id="GO:0046872">
    <property type="term" value="F:metal ion binding"/>
    <property type="evidence" value="ECO:0007669"/>
    <property type="project" value="UniProtKB-KW"/>
</dbReference>
<protein>
    <submittedName>
        <fullName evidence="5">Mg-dependent DNase</fullName>
    </submittedName>
</protein>
<feature type="binding site" evidence="3">
    <location>
        <position position="133"/>
    </location>
    <ligand>
        <name>a divalent metal cation</name>
        <dbReference type="ChEBI" id="CHEBI:60240"/>
        <label>2</label>
    </ligand>
</feature>
<dbReference type="InterPro" id="IPR015991">
    <property type="entry name" value="TatD/YcfH-like"/>
</dbReference>
<dbReference type="PROSITE" id="PS01137">
    <property type="entry name" value="TATD_1"/>
    <property type="match status" value="1"/>
</dbReference>
<dbReference type="InterPro" id="IPR001130">
    <property type="entry name" value="TatD-like"/>
</dbReference>
<evidence type="ECO:0000256" key="1">
    <source>
        <dbReference type="ARBA" id="ARBA00022723"/>
    </source>
</evidence>
<dbReference type="PANTHER" id="PTHR46124:SF2">
    <property type="entry name" value="D-AMINOACYL-TRNA DEACYLASE"/>
    <property type="match status" value="1"/>
</dbReference>
<dbReference type="Proteomes" id="UP000294309">
    <property type="component" value="Chromosome"/>
</dbReference>
<dbReference type="KEGG" id="sgq:SGLAD_v1c10210"/>
<accession>A0A4P7AKZ0</accession>
<feature type="binding site" evidence="3">
    <location>
        <position position="212"/>
    </location>
    <ligand>
        <name>a divalent metal cation</name>
        <dbReference type="ChEBI" id="CHEBI:60240"/>
        <label>1</label>
    </ligand>
</feature>
<gene>
    <name evidence="5" type="primary">tatD</name>
    <name evidence="5" type="ORF">SGLAD_v1c10210</name>
</gene>
<dbReference type="PIRSF" id="PIRSF005902">
    <property type="entry name" value="DNase_TatD"/>
    <property type="match status" value="1"/>
</dbReference>
<dbReference type="RefSeq" id="WP_134298380.1">
    <property type="nucleotide sequence ID" value="NZ_CP038013.1"/>
</dbReference>
<evidence type="ECO:0000313" key="6">
    <source>
        <dbReference type="Proteomes" id="UP000294309"/>
    </source>
</evidence>
<keyword evidence="6" id="KW-1185">Reference proteome</keyword>
<dbReference type="FunFam" id="3.20.20.140:FF:000005">
    <property type="entry name" value="TatD family hydrolase"/>
    <property type="match status" value="1"/>
</dbReference>
<feature type="binding site" evidence="3">
    <location>
        <position position="8"/>
    </location>
    <ligand>
        <name>a divalent metal cation</name>
        <dbReference type="ChEBI" id="CHEBI:60240"/>
        <label>1</label>
    </ligand>
</feature>
<dbReference type="NCBIfam" id="TIGR00010">
    <property type="entry name" value="YchF/TatD family DNA exonuclease"/>
    <property type="match status" value="1"/>
</dbReference>
<dbReference type="CDD" id="cd01310">
    <property type="entry name" value="TatD_DNAse"/>
    <property type="match status" value="1"/>
</dbReference>
<dbReference type="EMBL" id="CP038013">
    <property type="protein sequence ID" value="QBQ08220.1"/>
    <property type="molecule type" value="Genomic_DNA"/>
</dbReference>
<feature type="binding site" evidence="3">
    <location>
        <position position="162"/>
    </location>
    <ligand>
        <name>a divalent metal cation</name>
        <dbReference type="ChEBI" id="CHEBI:60240"/>
        <label>2</label>
    </ligand>
</feature>
<dbReference type="PROSITE" id="PS01091">
    <property type="entry name" value="TATD_3"/>
    <property type="match status" value="1"/>
</dbReference>
<evidence type="ECO:0000256" key="3">
    <source>
        <dbReference type="PIRSR" id="PIRSR005902-1"/>
    </source>
</evidence>
<sequence length="264" mass="29924">MARIFDTHTHFNDPKYKELGITTEEIIKEAKLVGVDRFCCVGYDVPSSKQAAKYALKYDEVYGAVGIHPNEAHAINQSDLEEIEVLAHANKIVAIGEIGLDYYYTRDYVEIQKEVLKKQIKIALENNLTVMMHIRDEDGKVDAYNDALEILVKMKVKNVIIHCFTRGYELAKKFVDKGYYISIPGVITFKGAEELQDAVKKLSLNNIVVETDAPYLTPVPNRGKVNTSKEIIYTVNEIAKIKNLNKHDVIDITSRNAKKAFKID</sequence>
<dbReference type="GO" id="GO:0004536">
    <property type="term" value="F:DNA nuclease activity"/>
    <property type="evidence" value="ECO:0007669"/>
    <property type="project" value="InterPro"/>
</dbReference>
<dbReference type="InterPro" id="IPR000424">
    <property type="entry name" value="Primosome_PriB/ssb"/>
</dbReference>
<dbReference type="OrthoDB" id="9810005at2"/>
<dbReference type="AlphaFoldDB" id="A0A4P7AKZ0"/>
<dbReference type="GO" id="GO:0003697">
    <property type="term" value="F:single-stranded DNA binding"/>
    <property type="evidence" value="ECO:0007669"/>
    <property type="project" value="InterPro"/>
</dbReference>
<dbReference type="PROSITE" id="PS50935">
    <property type="entry name" value="SSB"/>
    <property type="match status" value="1"/>
</dbReference>
<dbReference type="InterPro" id="IPR032466">
    <property type="entry name" value="Metal_Hydrolase"/>
</dbReference>
<dbReference type="Gene3D" id="3.20.20.140">
    <property type="entry name" value="Metal-dependent hydrolases"/>
    <property type="match status" value="1"/>
</dbReference>
<keyword evidence="1 3" id="KW-0479">Metal-binding</keyword>
<dbReference type="Pfam" id="PF01026">
    <property type="entry name" value="TatD_DNase"/>
    <property type="match status" value="1"/>
</dbReference>
<dbReference type="SUPFAM" id="SSF51556">
    <property type="entry name" value="Metallo-dependent hydrolases"/>
    <property type="match status" value="1"/>
</dbReference>
<dbReference type="PANTHER" id="PTHR46124">
    <property type="entry name" value="D-AMINOACYL-TRNA DEACYLASE"/>
    <property type="match status" value="1"/>
</dbReference>
<evidence type="ECO:0000256" key="2">
    <source>
        <dbReference type="ARBA" id="ARBA00022801"/>
    </source>
</evidence>
<evidence type="ECO:0000256" key="4">
    <source>
        <dbReference type="PROSITE-ProRule" id="PRU00252"/>
    </source>
</evidence>
<keyword evidence="4" id="KW-0238">DNA-binding</keyword>
<evidence type="ECO:0000313" key="5">
    <source>
        <dbReference type="EMBL" id="QBQ08220.1"/>
    </source>
</evidence>
<reference evidence="5 6" key="1">
    <citation type="submission" date="2019-03" db="EMBL/GenBank/DDBJ databases">
        <title>Complete genome sequence of Spiroplasma gladiatoris TG-1 (DSM 22552).</title>
        <authorList>
            <person name="Lin Y.-C."/>
            <person name="Chou L."/>
            <person name="Kuo C.-H."/>
        </authorList>
    </citation>
    <scope>NUCLEOTIDE SEQUENCE [LARGE SCALE GENOMIC DNA]</scope>
    <source>
        <strain evidence="5 6">TG-1</strain>
    </source>
</reference>
<organism evidence="5 6">
    <name type="scientific">Spiroplasma gladiatoris</name>
    <dbReference type="NCBI Taxonomy" id="2143"/>
    <lineage>
        <taxon>Bacteria</taxon>
        <taxon>Bacillati</taxon>
        <taxon>Mycoplasmatota</taxon>
        <taxon>Mollicutes</taxon>
        <taxon>Entomoplasmatales</taxon>
        <taxon>Spiroplasmataceae</taxon>
        <taxon>Spiroplasma</taxon>
    </lineage>
</organism>
<dbReference type="GO" id="GO:0016788">
    <property type="term" value="F:hydrolase activity, acting on ester bonds"/>
    <property type="evidence" value="ECO:0007669"/>
    <property type="project" value="InterPro"/>
</dbReference>
<dbReference type="GO" id="GO:0005829">
    <property type="term" value="C:cytosol"/>
    <property type="evidence" value="ECO:0007669"/>
    <property type="project" value="TreeGrafter"/>
</dbReference>
<name>A0A4P7AKZ0_9MOLU</name>
<feature type="binding site" evidence="3">
    <location>
        <position position="97"/>
    </location>
    <ligand>
        <name>a divalent metal cation</name>
        <dbReference type="ChEBI" id="CHEBI:60240"/>
        <label>1</label>
    </ligand>
</feature>
<dbReference type="InterPro" id="IPR018228">
    <property type="entry name" value="DNase_TatD-rel_CS"/>
</dbReference>
<feature type="binding site" evidence="3">
    <location>
        <position position="10"/>
    </location>
    <ligand>
        <name>a divalent metal cation</name>
        <dbReference type="ChEBI" id="CHEBI:60240"/>
        <label>1</label>
    </ligand>
</feature>